<dbReference type="InterPro" id="IPR036390">
    <property type="entry name" value="WH_DNA-bd_sf"/>
</dbReference>
<keyword evidence="1" id="KW-0805">Transcription regulation</keyword>
<dbReference type="InterPro" id="IPR000524">
    <property type="entry name" value="Tscrpt_reg_HTH_GntR"/>
</dbReference>
<keyword evidence="3" id="KW-0804">Transcription</keyword>
<dbReference type="SMART" id="SM00345">
    <property type="entry name" value="HTH_GNTR"/>
    <property type="match status" value="2"/>
</dbReference>
<dbReference type="EMBL" id="UPHQ01000056">
    <property type="protein sequence ID" value="VBA37004.1"/>
    <property type="molecule type" value="Genomic_DNA"/>
</dbReference>
<dbReference type="RefSeq" id="WP_075543415.1">
    <property type="nucleotide sequence ID" value="NZ_UPHQ01000056.1"/>
</dbReference>
<sequence length="486" mass="53213">MSVEPPAARTDKRAAQIARCIEAEVVRRGWPVGASLGSESALQERYGASRSVLREAVRLVEHHQVARMRRGPNGGLLICAPDAGPATRAVVIYLEYRGTTLDDLLDARLVLEPLAAALAAEQIDEAGIERLRAVLGAEQQQPGLPAARDEFHVALAQQSKSPVLQLFIEVSMRLTRRYVLSSRTDSATEALEALDRLHHDHSGIAAAVTAGDSARAKALSERHVQAVTAWLRQHRRADRSGRARPRQVRRLDPEAPRGKLAEVLAAAIADDIAASGWQVDSVFGTEAALLERYRVSRAVLREAVRLLEFHTIAHMRRGPGGGLVVTRPQAQASIDTIALYLQYRKPSREDLRCVGDAIEIANVAKVVQLRNEPDVAAMLDTLDPSTDFAADAAAGEMRKAAAEEFRFHIGLAQLAGNALLELFLRIIAELFRRHWSSTGGQPPTAADVVAVEHAHLRILQAIRAGDDSLARYRIRRHLDAATSWWL</sequence>
<evidence type="ECO:0000256" key="2">
    <source>
        <dbReference type="ARBA" id="ARBA00023125"/>
    </source>
</evidence>
<dbReference type="AlphaFoldDB" id="A0A498PWD5"/>
<evidence type="ECO:0000313" key="5">
    <source>
        <dbReference type="EMBL" id="VBA37004.1"/>
    </source>
</evidence>
<dbReference type="PROSITE" id="PS50949">
    <property type="entry name" value="HTH_GNTR"/>
    <property type="match status" value="1"/>
</dbReference>
<dbReference type="Pfam" id="PF07729">
    <property type="entry name" value="FCD"/>
    <property type="match status" value="2"/>
</dbReference>
<dbReference type="OrthoDB" id="4164516at2"/>
<dbReference type="GO" id="GO:0003700">
    <property type="term" value="F:DNA-binding transcription factor activity"/>
    <property type="evidence" value="ECO:0007669"/>
    <property type="project" value="InterPro"/>
</dbReference>
<dbReference type="SMART" id="SM00895">
    <property type="entry name" value="FCD"/>
    <property type="match status" value="2"/>
</dbReference>
<dbReference type="Proteomes" id="UP000267289">
    <property type="component" value="Unassembled WGS sequence"/>
</dbReference>
<keyword evidence="2" id="KW-0238">DNA-binding</keyword>
<protein>
    <submittedName>
        <fullName evidence="5">HTH-type transcriptional regulator LutR</fullName>
    </submittedName>
</protein>
<evidence type="ECO:0000256" key="3">
    <source>
        <dbReference type="ARBA" id="ARBA00023163"/>
    </source>
</evidence>
<reference evidence="5 6" key="1">
    <citation type="submission" date="2018-09" db="EMBL/GenBank/DDBJ databases">
        <authorList>
            <person name="Tagini F."/>
        </authorList>
    </citation>
    <scope>NUCLEOTIDE SEQUENCE [LARGE SCALE GENOMIC DNA]</scope>
    <source>
        <strain evidence="5 6">MK13</strain>
    </source>
</reference>
<dbReference type="InterPro" id="IPR011711">
    <property type="entry name" value="GntR_C"/>
</dbReference>
<dbReference type="PANTHER" id="PTHR43537">
    <property type="entry name" value="TRANSCRIPTIONAL REGULATOR, GNTR FAMILY"/>
    <property type="match status" value="1"/>
</dbReference>
<gene>
    <name evidence="5" type="primary">lutR_1</name>
    <name evidence="5" type="ORF">LAUMK13_01423</name>
</gene>
<dbReference type="InterPro" id="IPR036388">
    <property type="entry name" value="WH-like_DNA-bd_sf"/>
</dbReference>
<evidence type="ECO:0000256" key="1">
    <source>
        <dbReference type="ARBA" id="ARBA00023015"/>
    </source>
</evidence>
<dbReference type="PANTHER" id="PTHR43537:SF24">
    <property type="entry name" value="GLUCONATE OPERON TRANSCRIPTIONAL REPRESSOR"/>
    <property type="match status" value="1"/>
</dbReference>
<proteinExistence type="predicted"/>
<dbReference type="Gene3D" id="1.10.10.10">
    <property type="entry name" value="Winged helix-like DNA-binding domain superfamily/Winged helix DNA-binding domain"/>
    <property type="match status" value="2"/>
</dbReference>
<dbReference type="SUPFAM" id="SSF48008">
    <property type="entry name" value="GntR ligand-binding domain-like"/>
    <property type="match status" value="2"/>
</dbReference>
<dbReference type="SUPFAM" id="SSF46785">
    <property type="entry name" value="Winged helix' DNA-binding domain"/>
    <property type="match status" value="2"/>
</dbReference>
<feature type="domain" description="HTH gntR-type" evidence="4">
    <location>
        <begin position="11"/>
        <end position="81"/>
    </location>
</feature>
<accession>A0A498PWD5</accession>
<keyword evidence="6" id="KW-1185">Reference proteome</keyword>
<dbReference type="InterPro" id="IPR008920">
    <property type="entry name" value="TF_FadR/GntR_C"/>
</dbReference>
<evidence type="ECO:0000259" key="4">
    <source>
        <dbReference type="PROSITE" id="PS50949"/>
    </source>
</evidence>
<evidence type="ECO:0000313" key="6">
    <source>
        <dbReference type="Proteomes" id="UP000267289"/>
    </source>
</evidence>
<organism evidence="5 6">
    <name type="scientific">Mycobacterium innocens</name>
    <dbReference type="NCBI Taxonomy" id="2341083"/>
    <lineage>
        <taxon>Bacteria</taxon>
        <taxon>Bacillati</taxon>
        <taxon>Actinomycetota</taxon>
        <taxon>Actinomycetes</taxon>
        <taxon>Mycobacteriales</taxon>
        <taxon>Mycobacteriaceae</taxon>
        <taxon>Mycobacterium</taxon>
    </lineage>
</organism>
<dbReference type="Gene3D" id="1.20.120.530">
    <property type="entry name" value="GntR ligand-binding domain-like"/>
    <property type="match status" value="2"/>
</dbReference>
<dbReference type="GO" id="GO:0003677">
    <property type="term" value="F:DNA binding"/>
    <property type="evidence" value="ECO:0007669"/>
    <property type="project" value="UniProtKB-KW"/>
</dbReference>
<name>A0A498PWD5_9MYCO</name>